<evidence type="ECO:0000256" key="4">
    <source>
        <dbReference type="ARBA" id="ARBA00022475"/>
    </source>
</evidence>
<evidence type="ECO:0000256" key="8">
    <source>
        <dbReference type="ARBA" id="ARBA00022989"/>
    </source>
</evidence>
<proteinExistence type="inferred from homology"/>
<sequence length="731" mass="82528">MRSNEPSRKLKEHKAKQQSTINFRMNVIFFFIFLIFSTLIFRLGYLQIVKGEYYVSMVESTEEVPVNTSVPRGRIYDRNGRVLVDNDPQNAITYTKLQSTKQSEMLDIAEQLAELIEQPTKKVTLRDKQDFWILRNPDEAMKKVPEKEREKIRAKLGEGSEKEFTKQVDDLTRERITEDDLKSLEGHELEVLAIYREMVSGYNLSPQIIKSENVTDAEFARVSERLSELPGVNTTTDWKRVKLSPLAILGRTTTPERGIPNDQLNHFLARDYSRNDRVGDSFVEAQYEELLQGKKSVVKNVTDKSGKVVDTETVYAGEPGKDLVLTIDSELEDRLGKIVENELRKQKSRYGSHLLDRTFLVMMNPQTGELLSVIGRQIDNGKMEDISYGAYTMAYEAGSTIKGATVLGGYQEGAFNVGEGVMDQPLYIGGQKRTSLANTNGYNNRWMTDINALESSSNVYMFYVAMRIGGIPNYYPRMPFNVSDDTYQKMRNIYHQFGLGVKTGIDLPNEQVGVKGSDNLQEKGKVMDFAIGQYDTYTPMQLAQYVSTIANNGYRVKPHILKEVRQPSPDGKIFGDLLEQRTPQVINRINNSSQEIAQVQAGFRAVYAGARGTARSFFADAKYQAAGKTGTAETQYFGVNENYRGAYTLNLTHVGFAPYDNPEVAYAVVMPYMTTSTFGYDQAASDIARKAVDAYFEVKAKHNKAGDFTPDTIKKIQPAWSEEVIREGEGK</sequence>
<evidence type="ECO:0000256" key="3">
    <source>
        <dbReference type="ARBA" id="ARBA00007171"/>
    </source>
</evidence>
<dbReference type="PATRIC" id="fig|1461583.4.peg.2121"/>
<feature type="domain" description="Penicillin-binding protein transpeptidase" evidence="12">
    <location>
        <begin position="359"/>
        <end position="689"/>
    </location>
</feature>
<dbReference type="Gene3D" id="3.90.1310.10">
    <property type="entry name" value="Penicillin-binding protein 2a (Domain 2)"/>
    <property type="match status" value="1"/>
</dbReference>
<dbReference type="GO" id="GO:0008658">
    <property type="term" value="F:penicillin binding"/>
    <property type="evidence" value="ECO:0007669"/>
    <property type="project" value="InterPro"/>
</dbReference>
<evidence type="ECO:0000256" key="10">
    <source>
        <dbReference type="ARBA" id="ARBA00023316"/>
    </source>
</evidence>
<dbReference type="InterPro" id="IPR001460">
    <property type="entry name" value="PCN-bd_Tpept"/>
</dbReference>
<accession>A0A078MF49</accession>
<dbReference type="InterPro" id="IPR005311">
    <property type="entry name" value="PBP_dimer"/>
</dbReference>
<keyword evidence="9 11" id="KW-0472">Membrane</keyword>
<feature type="domain" description="Penicillin-binding protein dimerisation" evidence="13">
    <location>
        <begin position="69"/>
        <end position="311"/>
    </location>
</feature>
<evidence type="ECO:0000256" key="7">
    <source>
        <dbReference type="ARBA" id="ARBA00022984"/>
    </source>
</evidence>
<dbReference type="InterPro" id="IPR012338">
    <property type="entry name" value="Beta-lactam/transpept-like"/>
</dbReference>
<dbReference type="GO" id="GO:0009252">
    <property type="term" value="P:peptidoglycan biosynthetic process"/>
    <property type="evidence" value="ECO:0007669"/>
    <property type="project" value="UniProtKB-KW"/>
</dbReference>
<name>A0A078MF49_9BACL</name>
<keyword evidence="5 11" id="KW-0812">Transmembrane</keyword>
<dbReference type="Pfam" id="PF00905">
    <property type="entry name" value="Transpeptidase"/>
    <property type="match status" value="1"/>
</dbReference>
<reference evidence="14" key="1">
    <citation type="submission" date="2014-07" db="EMBL/GenBank/DDBJ databases">
        <authorList>
            <person name="Urmite Genomes Urmite Genomes"/>
        </authorList>
    </citation>
    <scope>NUCLEOTIDE SEQUENCE</scope>
    <source>
        <strain evidence="14">13S34_air</strain>
    </source>
</reference>
<dbReference type="InterPro" id="IPR036138">
    <property type="entry name" value="PBP_dimer_sf"/>
</dbReference>
<protein>
    <submittedName>
        <fullName evidence="14">Penicillin-binding protein H</fullName>
    </submittedName>
</protein>
<dbReference type="Pfam" id="PF03717">
    <property type="entry name" value="PBP_dimer"/>
    <property type="match status" value="1"/>
</dbReference>
<dbReference type="GO" id="GO:0071972">
    <property type="term" value="F:peptidoglycan L,D-transpeptidase activity"/>
    <property type="evidence" value="ECO:0007669"/>
    <property type="project" value="TreeGrafter"/>
</dbReference>
<dbReference type="InterPro" id="IPR050515">
    <property type="entry name" value="Beta-lactam/transpept"/>
</dbReference>
<dbReference type="SUPFAM" id="SSF56519">
    <property type="entry name" value="Penicillin binding protein dimerisation domain"/>
    <property type="match status" value="1"/>
</dbReference>
<dbReference type="Gene3D" id="3.40.710.10">
    <property type="entry name" value="DD-peptidase/beta-lactamase superfamily"/>
    <property type="match status" value="1"/>
</dbReference>
<evidence type="ECO:0000256" key="5">
    <source>
        <dbReference type="ARBA" id="ARBA00022692"/>
    </source>
</evidence>
<dbReference type="HOGENOM" id="CLU_009289_7_0_9"/>
<evidence type="ECO:0000256" key="1">
    <source>
        <dbReference type="ARBA" id="ARBA00004167"/>
    </source>
</evidence>
<dbReference type="EMBL" id="LN483076">
    <property type="protein sequence ID" value="CEA04905.1"/>
    <property type="molecule type" value="Genomic_DNA"/>
</dbReference>
<dbReference type="GO" id="GO:0008360">
    <property type="term" value="P:regulation of cell shape"/>
    <property type="evidence" value="ECO:0007669"/>
    <property type="project" value="UniProtKB-KW"/>
</dbReference>
<dbReference type="Gene3D" id="1.10.10.1230">
    <property type="entry name" value="Penicillin-binding protein, N-terminal non-catalytic domain, head sub-domain"/>
    <property type="match status" value="1"/>
</dbReference>
<dbReference type="GO" id="GO:0005886">
    <property type="term" value="C:plasma membrane"/>
    <property type="evidence" value="ECO:0007669"/>
    <property type="project" value="UniProtKB-SubCell"/>
</dbReference>
<dbReference type="GO" id="GO:0071555">
    <property type="term" value="P:cell wall organization"/>
    <property type="evidence" value="ECO:0007669"/>
    <property type="project" value="UniProtKB-KW"/>
</dbReference>
<dbReference type="SUPFAM" id="SSF56601">
    <property type="entry name" value="beta-lactamase/transpeptidase-like"/>
    <property type="match status" value="1"/>
</dbReference>
<evidence type="ECO:0000256" key="9">
    <source>
        <dbReference type="ARBA" id="ARBA00023136"/>
    </source>
</evidence>
<dbReference type="PANTHER" id="PTHR30627:SF2">
    <property type="entry name" value="PEPTIDOGLYCAN D,D-TRANSPEPTIDASE MRDA"/>
    <property type="match status" value="1"/>
</dbReference>
<evidence type="ECO:0000259" key="12">
    <source>
        <dbReference type="Pfam" id="PF00905"/>
    </source>
</evidence>
<evidence type="ECO:0000313" key="14">
    <source>
        <dbReference type="EMBL" id="CEA04905.1"/>
    </source>
</evidence>
<keyword evidence="6" id="KW-0133">Cell shape</keyword>
<organism evidence="14">
    <name type="scientific">Metalysinibacillus saudimassiliensis</name>
    <dbReference type="NCBI Taxonomy" id="1461583"/>
    <lineage>
        <taxon>Bacteria</taxon>
        <taxon>Bacillati</taxon>
        <taxon>Bacillota</taxon>
        <taxon>Bacilli</taxon>
        <taxon>Bacillales</taxon>
        <taxon>Caryophanaceae</taxon>
        <taxon>Metalysinibacillus</taxon>
    </lineage>
</organism>
<dbReference type="AlphaFoldDB" id="A0A078MF49"/>
<feature type="transmembrane region" description="Helical" evidence="11">
    <location>
        <begin position="21"/>
        <end position="45"/>
    </location>
</feature>
<evidence type="ECO:0000256" key="2">
    <source>
        <dbReference type="ARBA" id="ARBA00004236"/>
    </source>
</evidence>
<evidence type="ECO:0000256" key="6">
    <source>
        <dbReference type="ARBA" id="ARBA00022960"/>
    </source>
</evidence>
<keyword evidence="7" id="KW-0573">Peptidoglycan synthesis</keyword>
<dbReference type="PANTHER" id="PTHR30627">
    <property type="entry name" value="PEPTIDOGLYCAN D,D-TRANSPEPTIDASE"/>
    <property type="match status" value="1"/>
</dbReference>
<comment type="subcellular location">
    <subcellularLocation>
        <location evidence="2">Cell membrane</location>
    </subcellularLocation>
    <subcellularLocation>
        <location evidence="1">Membrane</location>
        <topology evidence="1">Single-pass membrane protein</topology>
    </subcellularLocation>
</comment>
<comment type="similarity">
    <text evidence="3">Belongs to the transpeptidase family.</text>
</comment>
<keyword evidence="8 11" id="KW-1133">Transmembrane helix</keyword>
<gene>
    <name evidence="14" type="primary">pbpH</name>
    <name evidence="14" type="ORF">BN1050_02203</name>
</gene>
<keyword evidence="10" id="KW-0961">Cell wall biogenesis/degradation</keyword>
<keyword evidence="4" id="KW-1003">Cell membrane</keyword>
<evidence type="ECO:0000256" key="11">
    <source>
        <dbReference type="SAM" id="Phobius"/>
    </source>
</evidence>
<evidence type="ECO:0000259" key="13">
    <source>
        <dbReference type="Pfam" id="PF03717"/>
    </source>
</evidence>